<evidence type="ECO:0000313" key="3">
    <source>
        <dbReference type="Proteomes" id="UP000799779"/>
    </source>
</evidence>
<evidence type="ECO:0000313" key="2">
    <source>
        <dbReference type="EMBL" id="KAF1996834.1"/>
    </source>
</evidence>
<keyword evidence="3" id="KW-1185">Reference proteome</keyword>
<name>A0A6A5W7J1_9PLEO</name>
<organism evidence="2 3">
    <name type="scientific">Amniculicola lignicola CBS 123094</name>
    <dbReference type="NCBI Taxonomy" id="1392246"/>
    <lineage>
        <taxon>Eukaryota</taxon>
        <taxon>Fungi</taxon>
        <taxon>Dikarya</taxon>
        <taxon>Ascomycota</taxon>
        <taxon>Pezizomycotina</taxon>
        <taxon>Dothideomycetes</taxon>
        <taxon>Pleosporomycetidae</taxon>
        <taxon>Pleosporales</taxon>
        <taxon>Amniculicolaceae</taxon>
        <taxon>Amniculicola</taxon>
    </lineage>
</organism>
<reference evidence="2" key="1">
    <citation type="journal article" date="2020" name="Stud. Mycol.">
        <title>101 Dothideomycetes genomes: a test case for predicting lifestyles and emergence of pathogens.</title>
        <authorList>
            <person name="Haridas S."/>
            <person name="Albert R."/>
            <person name="Binder M."/>
            <person name="Bloem J."/>
            <person name="Labutti K."/>
            <person name="Salamov A."/>
            <person name="Andreopoulos B."/>
            <person name="Baker S."/>
            <person name="Barry K."/>
            <person name="Bills G."/>
            <person name="Bluhm B."/>
            <person name="Cannon C."/>
            <person name="Castanera R."/>
            <person name="Culley D."/>
            <person name="Daum C."/>
            <person name="Ezra D."/>
            <person name="Gonzalez J."/>
            <person name="Henrissat B."/>
            <person name="Kuo A."/>
            <person name="Liang C."/>
            <person name="Lipzen A."/>
            <person name="Lutzoni F."/>
            <person name="Magnuson J."/>
            <person name="Mondo S."/>
            <person name="Nolan M."/>
            <person name="Ohm R."/>
            <person name="Pangilinan J."/>
            <person name="Park H.-J."/>
            <person name="Ramirez L."/>
            <person name="Alfaro M."/>
            <person name="Sun H."/>
            <person name="Tritt A."/>
            <person name="Yoshinaga Y."/>
            <person name="Zwiers L.-H."/>
            <person name="Turgeon B."/>
            <person name="Goodwin S."/>
            <person name="Spatafora J."/>
            <person name="Crous P."/>
            <person name="Grigoriev I."/>
        </authorList>
    </citation>
    <scope>NUCLEOTIDE SEQUENCE</scope>
    <source>
        <strain evidence="2">CBS 123094</strain>
    </source>
</reference>
<gene>
    <name evidence="2" type="ORF">P154DRAFT_304408</name>
</gene>
<dbReference type="EMBL" id="ML977620">
    <property type="protein sequence ID" value="KAF1996834.1"/>
    <property type="molecule type" value="Genomic_DNA"/>
</dbReference>
<proteinExistence type="predicted"/>
<sequence length="95" mass="10302">MQSQSTQAASGRGGCPRSVVCSVRCWHSLGFKPRRSPLSATLCGSTPRRGELPQRLPQPAPAIPEETDYPKVRSAKPKSLTGRAAGKWTRSGRDR</sequence>
<feature type="region of interest" description="Disordered" evidence="1">
    <location>
        <begin position="32"/>
        <end position="95"/>
    </location>
</feature>
<dbReference type="AlphaFoldDB" id="A0A6A5W7J1"/>
<protein>
    <submittedName>
        <fullName evidence="2">Uncharacterized protein</fullName>
    </submittedName>
</protein>
<accession>A0A6A5W7J1</accession>
<evidence type="ECO:0000256" key="1">
    <source>
        <dbReference type="SAM" id="MobiDB-lite"/>
    </source>
</evidence>
<dbReference type="Proteomes" id="UP000799779">
    <property type="component" value="Unassembled WGS sequence"/>
</dbReference>